<dbReference type="PANTHER" id="PTHR36837">
    <property type="entry name" value="POLY(3-HYDROXYALKANOATE) POLYMERASE SUBUNIT PHAC"/>
    <property type="match status" value="1"/>
</dbReference>
<dbReference type="Pfam" id="PF12551">
    <property type="entry name" value="PHBC_N"/>
    <property type="match status" value="1"/>
</dbReference>
<dbReference type="Proteomes" id="UP001187221">
    <property type="component" value="Unassembled WGS sequence"/>
</dbReference>
<keyword evidence="6" id="KW-0378">Hydrolase</keyword>
<name>A0ABQ6P3R9_9SPHN</name>
<dbReference type="GO" id="GO:0016787">
    <property type="term" value="F:hydrolase activity"/>
    <property type="evidence" value="ECO:0007669"/>
    <property type="project" value="UniProtKB-KW"/>
</dbReference>
<evidence type="ECO:0000256" key="3">
    <source>
        <dbReference type="SAM" id="MobiDB-lite"/>
    </source>
</evidence>
<reference evidence="6 7" key="1">
    <citation type="submission" date="2023-06" db="EMBL/GenBank/DDBJ databases">
        <title>Draft genome sequence of Novosphingobium sp. strain IK01.</title>
        <authorList>
            <person name="Hatamoto M."/>
            <person name="Ikarashi T."/>
            <person name="Yamaguchi T."/>
        </authorList>
    </citation>
    <scope>NUCLEOTIDE SEQUENCE [LARGE SCALE GENOMIC DNA]</scope>
    <source>
        <strain evidence="6 7">IK01</strain>
    </source>
</reference>
<proteinExistence type="predicted"/>
<feature type="domain" description="Poly-beta-hydroxybutyrate polymerase N-terminal" evidence="5">
    <location>
        <begin position="24"/>
        <end position="64"/>
    </location>
</feature>
<organism evidence="6 7">
    <name type="scientific">Novosphingobium pituita</name>
    <dbReference type="NCBI Taxonomy" id="3056842"/>
    <lineage>
        <taxon>Bacteria</taxon>
        <taxon>Pseudomonadati</taxon>
        <taxon>Pseudomonadota</taxon>
        <taxon>Alphaproteobacteria</taxon>
        <taxon>Sphingomonadales</taxon>
        <taxon>Sphingomonadaceae</taxon>
        <taxon>Novosphingobium</taxon>
    </lineage>
</organism>
<keyword evidence="7" id="KW-1185">Reference proteome</keyword>
<evidence type="ECO:0000256" key="2">
    <source>
        <dbReference type="ARBA" id="ARBA00023315"/>
    </source>
</evidence>
<dbReference type="EMBL" id="BTFW01000001">
    <property type="protein sequence ID" value="GMM59715.1"/>
    <property type="molecule type" value="Genomic_DNA"/>
</dbReference>
<protein>
    <submittedName>
        <fullName evidence="6">Alpha/beta fold hydrolase</fullName>
    </submittedName>
</protein>
<keyword evidence="2" id="KW-0012">Acyltransferase</keyword>
<dbReference type="Gene3D" id="3.40.50.1820">
    <property type="entry name" value="alpha/beta hydrolase"/>
    <property type="match status" value="1"/>
</dbReference>
<dbReference type="SUPFAM" id="SSF53474">
    <property type="entry name" value="alpha/beta-Hydrolases"/>
    <property type="match status" value="1"/>
</dbReference>
<dbReference type="RefSeq" id="WP_317973561.1">
    <property type="nucleotide sequence ID" value="NZ_BTFW01000001.1"/>
</dbReference>
<gene>
    <name evidence="6" type="ORF">NUTIK01_04920</name>
</gene>
<dbReference type="PANTHER" id="PTHR36837:SF5">
    <property type="entry name" value="POLY-3-HYDROXYBUTYRATE SYNTHASE"/>
    <property type="match status" value="1"/>
</dbReference>
<dbReference type="InterPro" id="IPR010941">
    <property type="entry name" value="PhaC_N"/>
</dbReference>
<evidence type="ECO:0000259" key="4">
    <source>
        <dbReference type="Pfam" id="PF07167"/>
    </source>
</evidence>
<comment type="caution">
    <text evidence="6">The sequence shown here is derived from an EMBL/GenBank/DDBJ whole genome shotgun (WGS) entry which is preliminary data.</text>
</comment>
<keyword evidence="1" id="KW-0808">Transferase</keyword>
<evidence type="ECO:0000313" key="6">
    <source>
        <dbReference type="EMBL" id="GMM59715.1"/>
    </source>
</evidence>
<feature type="region of interest" description="Disordered" evidence="3">
    <location>
        <begin position="1"/>
        <end position="20"/>
    </location>
</feature>
<dbReference type="InterPro" id="IPR022211">
    <property type="entry name" value="PHBC_N"/>
</dbReference>
<accession>A0ABQ6P3R9</accession>
<dbReference type="Pfam" id="PF07167">
    <property type="entry name" value="PhaC_N"/>
    <property type="match status" value="1"/>
</dbReference>
<sequence length="593" mass="64592">MTEPAAYHPPAAPPPAPDPLDGLAATLDRAAFAGIASMTGGLSPVTVAQAFSDWALHLAASPGKRLDLLGKAVRQWLRLADQCCHGPNPEHPGAPAIKPLPQDHRFDDPAWQQGPFGMITQSFLLAQQWWSNATTGISGVSAHHEAITAFAVRQMLDMAAPSNFLATNPVLQQRILDTGGMCLVEGAKLFLADLAELTRGGPDPKESPLQIGRDIAATPGKVVYRNRLIELIQYSPTTAEVKPEPVLIVPAWIMKYYILDLSANNSLIAWLVGQGYTVFAISWHNPTSEDRNLDMDDYRQLGPMAALTAIQAITGAAHIHALGYCLGGTLLSIAAAAMAREGDERLASVTLLAAQTDFTEPGELGLFIDEGQLNLLDSMMWERGYLDSHQMGGAFQMLRPNDLVWSRVLNEYLMGERPGVNDLMAWNADGTRMPYAMHSEYLRRLFLHNDLAEGRFLADGRAIALSSIRQPLFVVGTETDHVAPWHSVHKIHMLTSAAITFVLTSGGHNAGIVSEPGHKHRHYHMLERREGQAALSPDDWLTQANPYEGSWWEAWGRWLDAHSGSPVPPPPMGAPDKGYLPIAAAPGTYVLEN</sequence>
<feature type="domain" description="Poly-beta-hydroxybutyrate polymerase N-terminal" evidence="4">
    <location>
        <begin position="102"/>
        <end position="271"/>
    </location>
</feature>
<evidence type="ECO:0000256" key="1">
    <source>
        <dbReference type="ARBA" id="ARBA00022679"/>
    </source>
</evidence>
<evidence type="ECO:0000259" key="5">
    <source>
        <dbReference type="Pfam" id="PF12551"/>
    </source>
</evidence>
<dbReference type="InterPro" id="IPR051321">
    <property type="entry name" value="PHA/PHB_synthase"/>
</dbReference>
<dbReference type="InterPro" id="IPR029058">
    <property type="entry name" value="AB_hydrolase_fold"/>
</dbReference>
<evidence type="ECO:0000313" key="7">
    <source>
        <dbReference type="Proteomes" id="UP001187221"/>
    </source>
</evidence>